<dbReference type="Gene3D" id="3.40.1060.10">
    <property type="entry name" value="Aconitase, Domain 2"/>
    <property type="match status" value="1"/>
</dbReference>
<comment type="catalytic activity">
    <reaction evidence="11 12">
        <text>citrate = D-threo-isocitrate</text>
        <dbReference type="Rhea" id="RHEA:10336"/>
        <dbReference type="ChEBI" id="CHEBI:15562"/>
        <dbReference type="ChEBI" id="CHEBI:16947"/>
        <dbReference type="EC" id="4.2.1.3"/>
    </reaction>
</comment>
<dbReference type="SUPFAM" id="SSF52016">
    <property type="entry name" value="LeuD/IlvD-like"/>
    <property type="match status" value="1"/>
</dbReference>
<evidence type="ECO:0000256" key="12">
    <source>
        <dbReference type="RuleBase" id="RU362107"/>
    </source>
</evidence>
<dbReference type="PANTHER" id="PTHR43160">
    <property type="entry name" value="ACONITATE HYDRATASE B"/>
    <property type="match status" value="1"/>
</dbReference>
<comment type="subcellular location">
    <subcellularLocation>
        <location evidence="1 12">Mitochondrion</location>
    </subcellularLocation>
</comment>
<evidence type="ECO:0000259" key="13">
    <source>
        <dbReference type="Pfam" id="PF00330"/>
    </source>
</evidence>
<keyword evidence="6 12" id="KW-0809">Transit peptide</keyword>
<proteinExistence type="inferred from homology"/>
<evidence type="ECO:0000256" key="1">
    <source>
        <dbReference type="ARBA" id="ARBA00004173"/>
    </source>
</evidence>
<dbReference type="PANTHER" id="PTHR43160:SF3">
    <property type="entry name" value="ACONITATE HYDRATASE, MITOCHONDRIAL"/>
    <property type="match status" value="1"/>
</dbReference>
<evidence type="ECO:0000256" key="4">
    <source>
        <dbReference type="ARBA" id="ARBA00022532"/>
    </source>
</evidence>
<evidence type="ECO:0000256" key="8">
    <source>
        <dbReference type="ARBA" id="ARBA00023014"/>
    </source>
</evidence>
<dbReference type="FunFam" id="3.30.499.10:FF:000004">
    <property type="entry name" value="Aconitate hydratase, mitochondrial"/>
    <property type="match status" value="1"/>
</dbReference>
<gene>
    <name evidence="15" type="ORF">WJX81_003731</name>
</gene>
<evidence type="ECO:0000256" key="7">
    <source>
        <dbReference type="ARBA" id="ARBA00023004"/>
    </source>
</evidence>
<evidence type="ECO:0000256" key="11">
    <source>
        <dbReference type="ARBA" id="ARBA00023501"/>
    </source>
</evidence>
<feature type="domain" description="Aconitase A/isopropylmalate dehydratase small subunit swivel" evidence="14">
    <location>
        <begin position="601"/>
        <end position="728"/>
    </location>
</feature>
<dbReference type="Proteomes" id="UP001445335">
    <property type="component" value="Unassembled WGS sequence"/>
</dbReference>
<keyword evidence="8 12" id="KW-0411">Iron-sulfur</keyword>
<dbReference type="InterPro" id="IPR001030">
    <property type="entry name" value="Acoase/IPM_deHydtase_lsu_aba"/>
</dbReference>
<dbReference type="GO" id="GO:0051539">
    <property type="term" value="F:4 iron, 4 sulfur cluster binding"/>
    <property type="evidence" value="ECO:0007669"/>
    <property type="project" value="UniProtKB-UniRule"/>
</dbReference>
<dbReference type="PROSITE" id="PS01244">
    <property type="entry name" value="ACONITASE_2"/>
    <property type="match status" value="1"/>
</dbReference>
<dbReference type="CDD" id="cd01578">
    <property type="entry name" value="AcnA_Mitochon_Swivel"/>
    <property type="match status" value="1"/>
</dbReference>
<keyword evidence="7 12" id="KW-0408">Iron</keyword>
<dbReference type="FunFam" id="3.30.499.10:FF:000003">
    <property type="entry name" value="Aconitate hydratase, mitochondrial"/>
    <property type="match status" value="1"/>
</dbReference>
<keyword evidence="5 12" id="KW-0479">Metal-binding</keyword>
<dbReference type="Gene3D" id="3.30.499.10">
    <property type="entry name" value="Aconitase, domain 3"/>
    <property type="match status" value="2"/>
</dbReference>
<dbReference type="NCBIfam" id="NF005558">
    <property type="entry name" value="PRK07229.1"/>
    <property type="match status" value="1"/>
</dbReference>
<dbReference type="GO" id="GO:0005739">
    <property type="term" value="C:mitochondrion"/>
    <property type="evidence" value="ECO:0007669"/>
    <property type="project" value="UniProtKB-SubCell"/>
</dbReference>
<dbReference type="FunFam" id="3.40.1060.10:FF:000001">
    <property type="entry name" value="Aconitate hydratase, mitochondrial"/>
    <property type="match status" value="1"/>
</dbReference>
<dbReference type="NCBIfam" id="TIGR01340">
    <property type="entry name" value="aconitase_mito"/>
    <property type="match status" value="1"/>
</dbReference>
<dbReference type="InterPro" id="IPR015932">
    <property type="entry name" value="Aconitase_dom2"/>
</dbReference>
<evidence type="ECO:0000256" key="6">
    <source>
        <dbReference type="ARBA" id="ARBA00022946"/>
    </source>
</evidence>
<dbReference type="GO" id="GO:0006099">
    <property type="term" value="P:tricarboxylic acid cycle"/>
    <property type="evidence" value="ECO:0007669"/>
    <property type="project" value="UniProtKB-KW"/>
</dbReference>
<keyword evidence="10 12" id="KW-0456">Lyase</keyword>
<dbReference type="PRINTS" id="PR00415">
    <property type="entry name" value="ACONITASE"/>
</dbReference>
<evidence type="ECO:0000256" key="3">
    <source>
        <dbReference type="ARBA" id="ARBA00007185"/>
    </source>
</evidence>
<keyword evidence="4" id="KW-0816">Tricarboxylic acid cycle</keyword>
<comment type="caution">
    <text evidence="15">The sequence shown here is derived from an EMBL/GenBank/DDBJ whole genome shotgun (WGS) entry which is preliminary data.</text>
</comment>
<dbReference type="CDD" id="cd01584">
    <property type="entry name" value="AcnA_Mitochondrial"/>
    <property type="match status" value="1"/>
</dbReference>
<evidence type="ECO:0000256" key="2">
    <source>
        <dbReference type="ARBA" id="ARBA00004717"/>
    </source>
</evidence>
<evidence type="ECO:0000259" key="14">
    <source>
        <dbReference type="Pfam" id="PF00694"/>
    </source>
</evidence>
<dbReference type="InterPro" id="IPR000573">
    <property type="entry name" value="AconitaseA/IPMdHydase_ssu_swvl"/>
</dbReference>
<dbReference type="GO" id="GO:0005829">
    <property type="term" value="C:cytosol"/>
    <property type="evidence" value="ECO:0007669"/>
    <property type="project" value="TreeGrafter"/>
</dbReference>
<organism evidence="15 16">
    <name type="scientific">Elliptochloris bilobata</name>
    <dbReference type="NCBI Taxonomy" id="381761"/>
    <lineage>
        <taxon>Eukaryota</taxon>
        <taxon>Viridiplantae</taxon>
        <taxon>Chlorophyta</taxon>
        <taxon>core chlorophytes</taxon>
        <taxon>Trebouxiophyceae</taxon>
        <taxon>Trebouxiophyceae incertae sedis</taxon>
        <taxon>Elliptochloris clade</taxon>
        <taxon>Elliptochloris</taxon>
    </lineage>
</organism>
<dbReference type="GO" id="GO:0003994">
    <property type="term" value="F:aconitate hydratase activity"/>
    <property type="evidence" value="ECO:0007669"/>
    <property type="project" value="UniProtKB-EC"/>
</dbReference>
<dbReference type="InterPro" id="IPR015928">
    <property type="entry name" value="Aconitase/3IPM_dehydase_swvl"/>
</dbReference>
<dbReference type="PROSITE" id="PS00450">
    <property type="entry name" value="ACONITASE_1"/>
    <property type="match status" value="1"/>
</dbReference>
<comment type="pathway">
    <text evidence="2">Carbohydrate metabolism; tricarboxylic acid cycle; isocitrate from oxaloacetate: step 2/2.</text>
</comment>
<keyword evidence="9 12" id="KW-0496">Mitochondrion</keyword>
<comment type="similarity">
    <text evidence="3 12">Belongs to the aconitase/IPM isomerase family.</text>
</comment>
<dbReference type="InterPro" id="IPR015931">
    <property type="entry name" value="Acnase/IPM_dHydase_lsu_aba_1/3"/>
</dbReference>
<sequence length="797" mass="85814">MHCHRAARQAFAKARRYALRDRFHEGWRSASVLAGVEKAPLSRMETDQYINDRYAAIEERLAVVRKRLNRPLTLAEKNVYGHLDDPEHQDIQRGISYLRLRPDRVAMQDATAQMAVLQFISSGLPTTAVPSTIHCDHLIEGTTAPQDDRHGQFGGVADLEHAVRTNKEVYDFLSSAGSNFGIGFWKPGSGIIHQIVLENYAFPGGMMIGTDSHTPNAGGLGMCAVGVGGADAVDVMAGLPWELKAPKVIGVKLTGKLSKWSSPKDIICKVAGILTVKGGTGAIVEYFGPGVDNVSCTGMGTICNMGAEIGATTSMFPFNKRMYDYLVATGREPAAKVADAFREHLRADEGAEYDQLIEIDLNELQPQINGPFTPDLAHALPEFAEALRTNKWPAELKAGLIGSCTNSSYEDMQRAASVARQALAAGIKAKVPFTITPGSEQIRATIARDGLIDVFQKVGGTVLANACGPCIGQWKRTEIAKGEANSIITSYNRNFAARNDGNPATHAFVTSPELVTAFAIAGDLTFNPEEDTLVGADGKEIRLEPPHGDELPPKGFDAGVETYQAPSPGQVNVAVDPNSKRLQLLQPFSAWDGKDIEDALVLIKAKGKCTTDHISMAGPWLKYRGHLDNISNNMLIGALNAENGEVNSVKNQLTGEYGAVPAVARAYKAAGKPWIVVGDENYGEGSSREHAALEPRHLGGVAVLVKSFARIHETNLKKQGMLPLTFADSADYNKVGPFDKLSIHGLTSFAPGKPLTVAGKRPDGTTYEFTVNQTFNDNQILWFKAGSALNAMGAAKK</sequence>
<dbReference type="InterPro" id="IPR006248">
    <property type="entry name" value="Aconitase_mito-like"/>
</dbReference>
<dbReference type="InterPro" id="IPR036008">
    <property type="entry name" value="Aconitase_4Fe-4S_dom"/>
</dbReference>
<evidence type="ECO:0000256" key="5">
    <source>
        <dbReference type="ARBA" id="ARBA00022723"/>
    </source>
</evidence>
<dbReference type="FunFam" id="3.20.19.10:FF:000002">
    <property type="entry name" value="Aconitate hydratase, mitochondrial"/>
    <property type="match status" value="1"/>
</dbReference>
<evidence type="ECO:0000256" key="10">
    <source>
        <dbReference type="ARBA" id="ARBA00023239"/>
    </source>
</evidence>
<dbReference type="Pfam" id="PF00694">
    <property type="entry name" value="Aconitase_C"/>
    <property type="match status" value="1"/>
</dbReference>
<dbReference type="InterPro" id="IPR050926">
    <property type="entry name" value="Aconitase/IPM_isomerase"/>
</dbReference>
<evidence type="ECO:0000313" key="16">
    <source>
        <dbReference type="Proteomes" id="UP001445335"/>
    </source>
</evidence>
<evidence type="ECO:0000256" key="9">
    <source>
        <dbReference type="ARBA" id="ARBA00023128"/>
    </source>
</evidence>
<comment type="cofactor">
    <cofactor evidence="12">
        <name>[4Fe-4S] cluster</name>
        <dbReference type="ChEBI" id="CHEBI:49883"/>
    </cofactor>
    <text evidence="12">Binds 1 [4Fe-4S] cluster per subunit.</text>
</comment>
<accession>A0AAW1RUA4</accession>
<dbReference type="InterPro" id="IPR018136">
    <property type="entry name" value="Aconitase_4Fe-4S_BS"/>
</dbReference>
<dbReference type="EMBL" id="JALJOU010000022">
    <property type="protein sequence ID" value="KAK9837289.1"/>
    <property type="molecule type" value="Genomic_DNA"/>
</dbReference>
<protein>
    <recommendedName>
        <fullName evidence="12">Aconitate hydratase, mitochondrial</fullName>
        <shortName evidence="12">Aconitase</shortName>
        <ecNumber evidence="12">4.2.1.3</ecNumber>
    </recommendedName>
</protein>
<dbReference type="AlphaFoldDB" id="A0AAW1RUA4"/>
<reference evidence="15 16" key="1">
    <citation type="journal article" date="2024" name="Nat. Commun.">
        <title>Phylogenomics reveals the evolutionary origins of lichenization in chlorophyte algae.</title>
        <authorList>
            <person name="Puginier C."/>
            <person name="Libourel C."/>
            <person name="Otte J."/>
            <person name="Skaloud P."/>
            <person name="Haon M."/>
            <person name="Grisel S."/>
            <person name="Petersen M."/>
            <person name="Berrin J.G."/>
            <person name="Delaux P.M."/>
            <person name="Dal Grande F."/>
            <person name="Keller J."/>
        </authorList>
    </citation>
    <scope>NUCLEOTIDE SEQUENCE [LARGE SCALE GENOMIC DNA]</scope>
    <source>
        <strain evidence="15 16">SAG 245.80</strain>
    </source>
</reference>
<keyword evidence="16" id="KW-1185">Reference proteome</keyword>
<dbReference type="Pfam" id="PF00330">
    <property type="entry name" value="Aconitase"/>
    <property type="match status" value="1"/>
</dbReference>
<dbReference type="Gene3D" id="3.20.19.10">
    <property type="entry name" value="Aconitase, domain 4"/>
    <property type="match status" value="1"/>
</dbReference>
<evidence type="ECO:0000313" key="15">
    <source>
        <dbReference type="EMBL" id="KAK9837289.1"/>
    </source>
</evidence>
<name>A0AAW1RUA4_9CHLO</name>
<feature type="domain" description="Aconitase/3-isopropylmalate dehydratase large subunit alpha/beta/alpha" evidence="13">
    <location>
        <begin position="90"/>
        <end position="522"/>
    </location>
</feature>
<dbReference type="GO" id="GO:0046872">
    <property type="term" value="F:metal ion binding"/>
    <property type="evidence" value="ECO:0007669"/>
    <property type="project" value="UniProtKB-UniRule"/>
</dbReference>
<dbReference type="SUPFAM" id="SSF53732">
    <property type="entry name" value="Aconitase iron-sulfur domain"/>
    <property type="match status" value="1"/>
</dbReference>
<dbReference type="EC" id="4.2.1.3" evidence="12"/>